<keyword evidence="1" id="KW-1188">Viral release from host cell</keyword>
<dbReference type="Proteomes" id="UP001223144">
    <property type="component" value="Unassembled WGS sequence"/>
</dbReference>
<protein>
    <submittedName>
        <fullName evidence="4">Phage tail tape measure protein</fullName>
    </submittedName>
</protein>
<feature type="transmembrane region" description="Helical" evidence="2">
    <location>
        <begin position="460"/>
        <end position="486"/>
    </location>
</feature>
<evidence type="ECO:0000313" key="4">
    <source>
        <dbReference type="EMBL" id="MDH2392310.1"/>
    </source>
</evidence>
<accession>A0ABT6HUD8</accession>
<dbReference type="Pfam" id="PF10145">
    <property type="entry name" value="PhageMin_Tail"/>
    <property type="match status" value="1"/>
</dbReference>
<gene>
    <name evidence="4" type="ORF">QCN29_26745</name>
</gene>
<feature type="transmembrane region" description="Helical" evidence="2">
    <location>
        <begin position="390"/>
        <end position="414"/>
    </location>
</feature>
<dbReference type="PANTHER" id="PTHR37813:SF1">
    <property type="entry name" value="FELS-2 PROPHAGE PROTEIN"/>
    <property type="match status" value="1"/>
</dbReference>
<evidence type="ECO:0000313" key="5">
    <source>
        <dbReference type="Proteomes" id="UP001223144"/>
    </source>
</evidence>
<keyword evidence="2" id="KW-0812">Transmembrane</keyword>
<keyword evidence="5" id="KW-1185">Reference proteome</keyword>
<feature type="domain" description="Phage tail tape measure protein" evidence="3">
    <location>
        <begin position="111"/>
        <end position="306"/>
    </location>
</feature>
<evidence type="ECO:0000256" key="1">
    <source>
        <dbReference type="ARBA" id="ARBA00022612"/>
    </source>
</evidence>
<dbReference type="EMBL" id="JARWBG010000040">
    <property type="protein sequence ID" value="MDH2392310.1"/>
    <property type="molecule type" value="Genomic_DNA"/>
</dbReference>
<keyword evidence="2" id="KW-0472">Membrane</keyword>
<evidence type="ECO:0000256" key="2">
    <source>
        <dbReference type="SAM" id="Phobius"/>
    </source>
</evidence>
<dbReference type="InterPro" id="IPR010090">
    <property type="entry name" value="Phage_tape_meas"/>
</dbReference>
<keyword evidence="2" id="KW-1133">Transmembrane helix</keyword>
<dbReference type="PANTHER" id="PTHR37813">
    <property type="entry name" value="FELS-2 PROPHAGE PROTEIN"/>
    <property type="match status" value="1"/>
</dbReference>
<feature type="transmembrane region" description="Helical" evidence="2">
    <location>
        <begin position="506"/>
        <end position="527"/>
    </location>
</feature>
<sequence>MAEEVGVAFVRLVPSMRGFGPEASRALNDATAQPAAAAGQEAGGRFGDAFKTALLGAGLLAGAALVGGIGEALDQGRITAKMGAQLGATTSEAKRYGQIAGQLFAAGVTANFQEAADAVRATMAAGLLPPDATNAQINSIATNVADLASTFDLELGQTAAAVGQLMKNGMAPDAKAALDLVAAGLSGTDARADDALDTITEYGTIFKTVGVSGQTAMGLIRQGLQAGARDTDKIADAVKEFSLKATEDSEAVQDAFKDLGLSGKEIGADVAAGGTRAENAIGTVLDKLREMPATTARANVIKELFGGPGEDLGASLFALNVDKARASMDGASGSADALGDGLRDNAGARLTEFKNGLQQAFVEVLGNKVIPVLEDFASWARDNPNVVKGIAVAIAGVLVPALVLMAVNATVAAATTVTAWVTAGAAAVSSAGTQTAAGARVAGAWVLMAGRALVQAGRMAASWFIAMGPIGWVIGAIIALGLLIFANWDKIKKWTGQAWDWVWSKIQSVGKAILGFILGMPLVRFFLQHWDRIRSGTASKVLGFISWVRGIPGRILRAIGSLRSLLYNKGMDLISGLWNGIKSMGGWLKSKLISFARSKIPGPIAKALGIASPSKVMAREIGRWIPAGIQQGIESGTADVSASTQLAAAVMLPGHAGQTPRTAPAAGTTVVIDGTAMPRALLQWLRHSVRIDGQGSVQTLLGQPRKG</sequence>
<dbReference type="RefSeq" id="WP_279931349.1">
    <property type="nucleotide sequence ID" value="NZ_JARWBG010000040.1"/>
</dbReference>
<organism evidence="4 5">
    <name type="scientific">Streptomyces chengmaiensis</name>
    <dbReference type="NCBI Taxonomy" id="3040919"/>
    <lineage>
        <taxon>Bacteria</taxon>
        <taxon>Bacillati</taxon>
        <taxon>Actinomycetota</taxon>
        <taxon>Actinomycetes</taxon>
        <taxon>Kitasatosporales</taxon>
        <taxon>Streptomycetaceae</taxon>
        <taxon>Streptomyces</taxon>
    </lineage>
</organism>
<comment type="caution">
    <text evidence="4">The sequence shown here is derived from an EMBL/GenBank/DDBJ whole genome shotgun (WGS) entry which is preliminary data.</text>
</comment>
<evidence type="ECO:0000259" key="3">
    <source>
        <dbReference type="Pfam" id="PF10145"/>
    </source>
</evidence>
<proteinExistence type="predicted"/>
<reference evidence="4 5" key="1">
    <citation type="submission" date="2023-04" db="EMBL/GenBank/DDBJ databases">
        <title>Streptomyces chengmaiensis sp. nov. isolated from the stem of mangrove plant in Hainan.</title>
        <authorList>
            <person name="Huang X."/>
            <person name="Zhou S."/>
            <person name="Chu X."/>
            <person name="Xie Y."/>
            <person name="Lin Y."/>
        </authorList>
    </citation>
    <scope>NUCLEOTIDE SEQUENCE [LARGE SCALE GENOMIC DNA]</scope>
    <source>
        <strain evidence="4 5">HNM0663</strain>
    </source>
</reference>
<name>A0ABT6HUD8_9ACTN</name>